<gene>
    <name evidence="3" type="ORF">SAMEA4029010_CIC11G00000004188</name>
</gene>
<name>A0A1L0BAM3_9ASCO</name>
<reference evidence="3 4" key="1">
    <citation type="submission" date="2016-10" db="EMBL/GenBank/DDBJ databases">
        <authorList>
            <person name="de Groot N.N."/>
        </authorList>
    </citation>
    <scope>NUCLEOTIDE SEQUENCE [LARGE SCALE GENOMIC DNA]</scope>
    <source>
        <strain evidence="3 4">CBS 141442</strain>
    </source>
</reference>
<dbReference type="STRING" id="45354.A0A1L0BAM3"/>
<dbReference type="InterPro" id="IPR055343">
    <property type="entry name" value="CREG_beta-barrel"/>
</dbReference>
<feature type="chain" id="PRO_5012476246" evidence="1">
    <location>
        <begin position="19"/>
        <end position="215"/>
    </location>
</feature>
<keyword evidence="1" id="KW-0732">Signal</keyword>
<dbReference type="InterPro" id="IPR012349">
    <property type="entry name" value="Split_barrel_FMN-bd"/>
</dbReference>
<evidence type="ECO:0000313" key="3">
    <source>
        <dbReference type="EMBL" id="SGZ47566.1"/>
    </source>
</evidence>
<dbReference type="PANTHER" id="PTHR37273:SF1">
    <property type="entry name" value="ADL397C-AP"/>
    <property type="match status" value="1"/>
</dbReference>
<proteinExistence type="predicted"/>
<dbReference type="Pfam" id="PF13883">
    <property type="entry name" value="CREG_beta-barrel"/>
    <property type="match status" value="1"/>
</dbReference>
<organism evidence="3 4">
    <name type="scientific">Sungouiella intermedia</name>
    <dbReference type="NCBI Taxonomy" id="45354"/>
    <lineage>
        <taxon>Eukaryota</taxon>
        <taxon>Fungi</taxon>
        <taxon>Dikarya</taxon>
        <taxon>Ascomycota</taxon>
        <taxon>Saccharomycotina</taxon>
        <taxon>Pichiomycetes</taxon>
        <taxon>Metschnikowiaceae</taxon>
        <taxon>Sungouiella</taxon>
    </lineage>
</organism>
<keyword evidence="4" id="KW-1185">Reference proteome</keyword>
<evidence type="ECO:0000259" key="2">
    <source>
        <dbReference type="Pfam" id="PF13883"/>
    </source>
</evidence>
<accession>A0A1L0BAM3</accession>
<evidence type="ECO:0000313" key="4">
    <source>
        <dbReference type="Proteomes" id="UP000182334"/>
    </source>
</evidence>
<feature type="domain" description="CREG-like beta-barrel" evidence="2">
    <location>
        <begin position="30"/>
        <end position="209"/>
    </location>
</feature>
<dbReference type="Gene3D" id="2.30.110.10">
    <property type="entry name" value="Electron Transport, Fmn-binding Protein, Chain A"/>
    <property type="match status" value="1"/>
</dbReference>
<feature type="signal peptide" evidence="1">
    <location>
        <begin position="1"/>
        <end position="18"/>
    </location>
</feature>
<dbReference type="AlphaFoldDB" id="A0A1L0BAM3"/>
<sequence>MRFINLLIGFSVTSDALSLVNIVEDSSNVPNKEQAASIARTLVNRESLMNVNTLKTDNTESIPVSAMEYYADCDSDGDPYWLIVDIGSTYQNIVKGSKYSFTIRVGDHPLNDYVNPNYPGGIVNSPAGSPRINLKGQMKEVDLYEPSELLRIEKCFLDKHPDAKWWLPSNIVTPHKTHWAKILVSEVYMVGGFGDRAYIGVIDSETYHSSLLLDD</sequence>
<dbReference type="EMBL" id="LT635756">
    <property type="protein sequence ID" value="SGZ47566.1"/>
    <property type="molecule type" value="Genomic_DNA"/>
</dbReference>
<protein>
    <submittedName>
        <fullName evidence="3">CIC11C00000004188</fullName>
    </submittedName>
</protein>
<dbReference type="OrthoDB" id="2138282at2759"/>
<evidence type="ECO:0000256" key="1">
    <source>
        <dbReference type="SAM" id="SignalP"/>
    </source>
</evidence>
<dbReference type="Proteomes" id="UP000182334">
    <property type="component" value="Chromosome I"/>
</dbReference>
<dbReference type="SUPFAM" id="SSF50475">
    <property type="entry name" value="FMN-binding split barrel"/>
    <property type="match status" value="1"/>
</dbReference>
<dbReference type="PANTHER" id="PTHR37273">
    <property type="entry name" value="CHROMOSOME 8, WHOLE GENOME SHOTGUN SEQUENCE"/>
    <property type="match status" value="1"/>
</dbReference>